<dbReference type="EMBL" id="CAJOBP010060814">
    <property type="protein sequence ID" value="CAF4850538.1"/>
    <property type="molecule type" value="Genomic_DNA"/>
</dbReference>
<dbReference type="AlphaFoldDB" id="A0A821RWW3"/>
<sequence>VKPGFKTGFICFRDLLLKKTEERLKQLKSTKTQSTTAAPVSIMSSLSPSLTPPITTVTSAPQTTVTSAPQTAASSNPGIVLILIVEHRGYFLNLLKIWCSNQ</sequence>
<comment type="caution">
    <text evidence="1">The sequence shown here is derived from an EMBL/GenBank/DDBJ whole genome shotgun (WGS) entry which is preliminary data.</text>
</comment>
<feature type="non-terminal residue" evidence="1">
    <location>
        <position position="102"/>
    </location>
</feature>
<name>A0A821RWW3_9BILA</name>
<organism evidence="1 2">
    <name type="scientific">Rotaria socialis</name>
    <dbReference type="NCBI Taxonomy" id="392032"/>
    <lineage>
        <taxon>Eukaryota</taxon>
        <taxon>Metazoa</taxon>
        <taxon>Spiralia</taxon>
        <taxon>Gnathifera</taxon>
        <taxon>Rotifera</taxon>
        <taxon>Eurotatoria</taxon>
        <taxon>Bdelloidea</taxon>
        <taxon>Philodinida</taxon>
        <taxon>Philodinidae</taxon>
        <taxon>Rotaria</taxon>
    </lineage>
</organism>
<reference evidence="1" key="1">
    <citation type="submission" date="2021-02" db="EMBL/GenBank/DDBJ databases">
        <authorList>
            <person name="Nowell W R."/>
        </authorList>
    </citation>
    <scope>NUCLEOTIDE SEQUENCE</scope>
</reference>
<accession>A0A821RWW3</accession>
<protein>
    <submittedName>
        <fullName evidence="1">Uncharacterized protein</fullName>
    </submittedName>
</protein>
<feature type="non-terminal residue" evidence="1">
    <location>
        <position position="1"/>
    </location>
</feature>
<evidence type="ECO:0000313" key="2">
    <source>
        <dbReference type="Proteomes" id="UP000663873"/>
    </source>
</evidence>
<proteinExistence type="predicted"/>
<dbReference type="Proteomes" id="UP000663873">
    <property type="component" value="Unassembled WGS sequence"/>
</dbReference>
<gene>
    <name evidence="1" type="ORF">UJA718_LOCUS43455</name>
</gene>
<keyword evidence="2" id="KW-1185">Reference proteome</keyword>
<evidence type="ECO:0000313" key="1">
    <source>
        <dbReference type="EMBL" id="CAF4850538.1"/>
    </source>
</evidence>